<evidence type="ECO:0000313" key="2">
    <source>
        <dbReference type="EMBL" id="CAI6332716.1"/>
    </source>
</evidence>
<keyword evidence="1" id="KW-0812">Transmembrane</keyword>
<reference evidence="2" key="1">
    <citation type="submission" date="2023-01" db="EMBL/GenBank/DDBJ databases">
        <authorList>
            <person name="Van Ghelder C."/>
            <person name="Rancurel C."/>
        </authorList>
    </citation>
    <scope>NUCLEOTIDE SEQUENCE</scope>
    <source>
        <strain evidence="2">CNCM I-4278</strain>
    </source>
</reference>
<organism evidence="2 3">
    <name type="scientific">Periconia digitata</name>
    <dbReference type="NCBI Taxonomy" id="1303443"/>
    <lineage>
        <taxon>Eukaryota</taxon>
        <taxon>Fungi</taxon>
        <taxon>Dikarya</taxon>
        <taxon>Ascomycota</taxon>
        <taxon>Pezizomycotina</taxon>
        <taxon>Dothideomycetes</taxon>
        <taxon>Pleosporomycetidae</taxon>
        <taxon>Pleosporales</taxon>
        <taxon>Massarineae</taxon>
        <taxon>Periconiaceae</taxon>
        <taxon>Periconia</taxon>
    </lineage>
</organism>
<dbReference type="AlphaFoldDB" id="A0A9W4UAM0"/>
<dbReference type="Proteomes" id="UP001152607">
    <property type="component" value="Unassembled WGS sequence"/>
</dbReference>
<accession>A0A9W4UAM0</accession>
<gene>
    <name evidence="2" type="ORF">PDIGIT_LOCUS5746</name>
</gene>
<comment type="caution">
    <text evidence="2">The sequence shown here is derived from an EMBL/GenBank/DDBJ whole genome shotgun (WGS) entry which is preliminary data.</text>
</comment>
<keyword evidence="1" id="KW-0472">Membrane</keyword>
<sequence length="69" mass="7725">MYEVKFGEVTENGCFCVIPSFSGLFVNLIVVSGVLSFLSLLFITSANTSFKRFLNCKVLENLYTSPLYL</sequence>
<protein>
    <submittedName>
        <fullName evidence="2">Uncharacterized protein</fullName>
    </submittedName>
</protein>
<evidence type="ECO:0000256" key="1">
    <source>
        <dbReference type="SAM" id="Phobius"/>
    </source>
</evidence>
<feature type="transmembrane region" description="Helical" evidence="1">
    <location>
        <begin position="20"/>
        <end position="43"/>
    </location>
</feature>
<evidence type="ECO:0000313" key="3">
    <source>
        <dbReference type="Proteomes" id="UP001152607"/>
    </source>
</evidence>
<keyword evidence="1" id="KW-1133">Transmembrane helix</keyword>
<dbReference type="EMBL" id="CAOQHR010000003">
    <property type="protein sequence ID" value="CAI6332716.1"/>
    <property type="molecule type" value="Genomic_DNA"/>
</dbReference>
<proteinExistence type="predicted"/>
<keyword evidence="3" id="KW-1185">Reference proteome</keyword>
<name>A0A9W4UAM0_9PLEO</name>